<organism evidence="1">
    <name type="scientific">Providencia stuartii</name>
    <dbReference type="NCBI Taxonomy" id="588"/>
    <lineage>
        <taxon>Bacteria</taxon>
        <taxon>Pseudomonadati</taxon>
        <taxon>Pseudomonadota</taxon>
        <taxon>Gammaproteobacteria</taxon>
        <taxon>Enterobacterales</taxon>
        <taxon>Morganellaceae</taxon>
        <taxon>Providencia</taxon>
    </lineage>
</organism>
<dbReference type="EMBL" id="MT813046">
    <property type="protein sequence ID" value="QSM62432.1"/>
    <property type="molecule type" value="Genomic_DNA"/>
</dbReference>
<dbReference type="AlphaFoldDB" id="A0A899NG96"/>
<keyword evidence="1" id="KW-0614">Plasmid</keyword>
<proteinExistence type="predicted"/>
<sequence length="93" mass="10732">MQKYLLCNNELLVEFSKYGEQLPMAFAVLFGNTLPWLGVSETDFDILRLGPSHSLYRFTWQQVLQNASVTLDSKTFFLRLADNGDLRTCLKRP</sequence>
<protein>
    <submittedName>
        <fullName evidence="1">Uncharacterized protein</fullName>
    </submittedName>
</protein>
<evidence type="ECO:0000313" key="1">
    <source>
        <dbReference type="EMBL" id="QSM62432.1"/>
    </source>
</evidence>
<dbReference type="RefSeq" id="WP_042847232.1">
    <property type="nucleotide sequence ID" value="NZ_CP095444.1"/>
</dbReference>
<accession>A0A899NG96</accession>
<name>A0A899NG96_PROST</name>
<gene>
    <name evidence="1" type="ORF">EKPLLCFL_00197</name>
</gene>
<geneLocation type="plasmid" evidence="1">
    <name>pM2-1</name>
</geneLocation>
<reference evidence="1" key="1">
    <citation type="submission" date="2020-07" db="EMBL/GenBank/DDBJ databases">
        <title>Persistence and transmission of plasmid-borne blaNDM genes carried by diverse species of Enterobacterium in a Chinese goose farm.</title>
        <authorList>
            <person name="Fang L.-X."/>
            <person name="Cen D.-J."/>
        </authorList>
    </citation>
    <scope>NUCLEOTIDE SEQUENCE</scope>
    <source>
        <strain evidence="1">M2</strain>
        <plasmid evidence="1">pM2-1</plasmid>
    </source>
</reference>